<dbReference type="InterPro" id="IPR030970">
    <property type="entry name" value="ABC_MlaD"/>
</dbReference>
<dbReference type="RefSeq" id="WP_085277922.1">
    <property type="nucleotide sequence ID" value="NZ_FXAG01000034.1"/>
</dbReference>
<proteinExistence type="predicted"/>
<organism evidence="3 4">
    <name type="scientific">Pseudogulbenkiania subflava DSM 22618</name>
    <dbReference type="NCBI Taxonomy" id="1123014"/>
    <lineage>
        <taxon>Bacteria</taxon>
        <taxon>Pseudomonadati</taxon>
        <taxon>Pseudomonadota</taxon>
        <taxon>Betaproteobacteria</taxon>
        <taxon>Neisseriales</taxon>
        <taxon>Chromobacteriaceae</taxon>
        <taxon>Pseudogulbenkiania</taxon>
    </lineage>
</organism>
<evidence type="ECO:0000256" key="1">
    <source>
        <dbReference type="SAM" id="Phobius"/>
    </source>
</evidence>
<feature type="domain" description="Mce/MlaD" evidence="2">
    <location>
        <begin position="39"/>
        <end position="116"/>
    </location>
</feature>
<dbReference type="Pfam" id="PF02470">
    <property type="entry name" value="MlaD"/>
    <property type="match status" value="1"/>
</dbReference>
<dbReference type="InterPro" id="IPR003399">
    <property type="entry name" value="Mce/MlaD"/>
</dbReference>
<evidence type="ECO:0000313" key="3">
    <source>
        <dbReference type="EMBL" id="SMF55859.1"/>
    </source>
</evidence>
<accession>A0A1Y6CID0</accession>
<dbReference type="PANTHER" id="PTHR33371:SF4">
    <property type="entry name" value="INTERMEMBRANE PHOSPHOLIPID TRANSPORT SYSTEM BINDING PROTEIN MLAD"/>
    <property type="match status" value="1"/>
</dbReference>
<dbReference type="NCBIfam" id="TIGR04430">
    <property type="entry name" value="OM_asym_MlaD"/>
    <property type="match status" value="1"/>
</dbReference>
<keyword evidence="1" id="KW-0472">Membrane</keyword>
<feature type="transmembrane region" description="Helical" evidence="1">
    <location>
        <begin position="6"/>
        <end position="26"/>
    </location>
</feature>
<keyword evidence="1" id="KW-1133">Transmembrane helix</keyword>
<keyword evidence="4" id="KW-1185">Reference proteome</keyword>
<dbReference type="InterPro" id="IPR052336">
    <property type="entry name" value="MlaD_Phospholipid_Transporter"/>
</dbReference>
<dbReference type="STRING" id="1123014.SAMN02745746_03977"/>
<dbReference type="EMBL" id="FXAG01000034">
    <property type="protein sequence ID" value="SMF55859.1"/>
    <property type="molecule type" value="Genomic_DNA"/>
</dbReference>
<evidence type="ECO:0000313" key="4">
    <source>
        <dbReference type="Proteomes" id="UP000192920"/>
    </source>
</evidence>
<keyword evidence="1" id="KW-0812">Transmembrane</keyword>
<name>A0A1Y6CID0_9NEIS</name>
<gene>
    <name evidence="3" type="ORF">SAMN02745746_03977</name>
</gene>
<protein>
    <submittedName>
        <fullName evidence="3">Phospholipid/cholesterol/gamma-HCH transport system substrate-binding protein</fullName>
    </submittedName>
</protein>
<dbReference type="GO" id="GO:0005548">
    <property type="term" value="F:phospholipid transporter activity"/>
    <property type="evidence" value="ECO:0007669"/>
    <property type="project" value="TreeGrafter"/>
</dbReference>
<dbReference type="GO" id="GO:0005543">
    <property type="term" value="F:phospholipid binding"/>
    <property type="evidence" value="ECO:0007669"/>
    <property type="project" value="TreeGrafter"/>
</dbReference>
<sequence length="166" mass="17635">MKRTTIDLWVGIFVAIGIAAVTFLSLKVANLTPQSAEASYPLYAEFDNIGGLKVKAPVKSSGVVVGRVASIELDTQRYLAKVTLSLDKRYQFSRDTSAEILTSGLLGEQYIGLVQGGDPDNLKPGERIDLTSSALVLEQLIGKFMLNFAEKGPAKEGSPAGSSGAQ</sequence>
<reference evidence="4" key="1">
    <citation type="submission" date="2017-04" db="EMBL/GenBank/DDBJ databases">
        <authorList>
            <person name="Varghese N."/>
            <person name="Submissions S."/>
        </authorList>
    </citation>
    <scope>NUCLEOTIDE SEQUENCE [LARGE SCALE GENOMIC DNA]</scope>
    <source>
        <strain evidence="4">DSM 22618</strain>
    </source>
</reference>
<dbReference type="Proteomes" id="UP000192920">
    <property type="component" value="Unassembled WGS sequence"/>
</dbReference>
<dbReference type="AlphaFoldDB" id="A0A1Y6CID0"/>
<evidence type="ECO:0000259" key="2">
    <source>
        <dbReference type="Pfam" id="PF02470"/>
    </source>
</evidence>
<dbReference type="PANTHER" id="PTHR33371">
    <property type="entry name" value="INTERMEMBRANE PHOSPHOLIPID TRANSPORT SYSTEM BINDING PROTEIN MLAD-RELATED"/>
    <property type="match status" value="1"/>
</dbReference>